<dbReference type="SUPFAM" id="SSF51445">
    <property type="entry name" value="(Trans)glycosidases"/>
    <property type="match status" value="1"/>
</dbReference>
<dbReference type="AlphaFoldDB" id="A0A1D2MTM5"/>
<dbReference type="OrthoDB" id="1334205at2759"/>
<keyword evidence="10" id="KW-1185">Reference proteome</keyword>
<dbReference type="PANTHER" id="PTHR22762:SF133">
    <property type="entry name" value="P-TYPE DOMAIN-CONTAINING PROTEIN"/>
    <property type="match status" value="1"/>
</dbReference>
<accession>A0A1D2MTM5</accession>
<dbReference type="InterPro" id="IPR000322">
    <property type="entry name" value="Glyco_hydro_31_TIM"/>
</dbReference>
<name>A0A1D2MTM5_ORCCI</name>
<dbReference type="STRING" id="48709.A0A1D2MTM5"/>
<dbReference type="Pfam" id="PF21365">
    <property type="entry name" value="Glyco_hydro_31_3rd"/>
    <property type="match status" value="1"/>
</dbReference>
<dbReference type="GO" id="GO:0030246">
    <property type="term" value="F:carbohydrate binding"/>
    <property type="evidence" value="ECO:0007669"/>
    <property type="project" value="InterPro"/>
</dbReference>
<dbReference type="Pfam" id="PF01055">
    <property type="entry name" value="Glyco_hydro_31_2nd"/>
    <property type="match status" value="1"/>
</dbReference>
<reference evidence="9 10" key="1">
    <citation type="journal article" date="2016" name="Genome Biol. Evol.">
        <title>Gene Family Evolution Reflects Adaptation to Soil Environmental Stressors in the Genome of the Collembolan Orchesella cincta.</title>
        <authorList>
            <person name="Faddeeva-Vakhrusheva A."/>
            <person name="Derks M.F."/>
            <person name="Anvar S.Y."/>
            <person name="Agamennone V."/>
            <person name="Suring W."/>
            <person name="Smit S."/>
            <person name="van Straalen N.M."/>
            <person name="Roelofs D."/>
        </authorList>
    </citation>
    <scope>NUCLEOTIDE SEQUENCE [LARGE SCALE GENOMIC DNA]</scope>
    <source>
        <tissue evidence="9">Mixed pool</tissue>
    </source>
</reference>
<evidence type="ECO:0000313" key="9">
    <source>
        <dbReference type="EMBL" id="ODM96356.1"/>
    </source>
</evidence>
<dbReference type="InterPro" id="IPR011013">
    <property type="entry name" value="Gal_mutarotase_sf_dom"/>
</dbReference>
<dbReference type="Gene3D" id="2.60.40.1180">
    <property type="entry name" value="Golgi alpha-mannosidase II"/>
    <property type="match status" value="1"/>
</dbReference>
<dbReference type="PROSITE" id="PS00129">
    <property type="entry name" value="GLYCOSYL_HYDROL_F31_1"/>
    <property type="match status" value="1"/>
</dbReference>
<dbReference type="Gene3D" id="3.20.20.80">
    <property type="entry name" value="Glycosidases"/>
    <property type="match status" value="1"/>
</dbReference>
<dbReference type="EMBL" id="LJIJ01000546">
    <property type="protein sequence ID" value="ODM96356.1"/>
    <property type="molecule type" value="Genomic_DNA"/>
</dbReference>
<dbReference type="PANTHER" id="PTHR22762">
    <property type="entry name" value="ALPHA-GLUCOSIDASE"/>
    <property type="match status" value="1"/>
</dbReference>
<evidence type="ECO:0000256" key="6">
    <source>
        <dbReference type="SAM" id="SignalP"/>
    </source>
</evidence>
<evidence type="ECO:0000259" key="8">
    <source>
        <dbReference type="Pfam" id="PF21365"/>
    </source>
</evidence>
<dbReference type="Gene3D" id="2.60.40.1760">
    <property type="entry name" value="glycosyl hydrolase (family 31)"/>
    <property type="match status" value="1"/>
</dbReference>
<evidence type="ECO:0000313" key="10">
    <source>
        <dbReference type="Proteomes" id="UP000094527"/>
    </source>
</evidence>
<evidence type="ECO:0000256" key="4">
    <source>
        <dbReference type="ARBA" id="ARBA00023295"/>
    </source>
</evidence>
<feature type="chain" id="PRO_5008904511" evidence="6">
    <location>
        <begin position="25"/>
        <end position="707"/>
    </location>
</feature>
<comment type="similarity">
    <text evidence="1 5">Belongs to the glycosyl hydrolase 31 family.</text>
</comment>
<dbReference type="Proteomes" id="UP000094527">
    <property type="component" value="Unassembled WGS sequence"/>
</dbReference>
<proteinExistence type="inferred from homology"/>
<keyword evidence="6" id="KW-0732">Signal</keyword>
<evidence type="ECO:0000256" key="1">
    <source>
        <dbReference type="ARBA" id="ARBA00007806"/>
    </source>
</evidence>
<protein>
    <submittedName>
        <fullName evidence="9">Maltase-glucoamylase, intestinal</fullName>
    </submittedName>
</protein>
<dbReference type="OMA" id="QCKYGYW"/>
<dbReference type="FunFam" id="2.60.40.1180:FF:000001">
    <property type="entry name" value="Maltase-glucoamylase, intestinal"/>
    <property type="match status" value="1"/>
</dbReference>
<organism evidence="9 10">
    <name type="scientific">Orchesella cincta</name>
    <name type="common">Springtail</name>
    <name type="synonym">Podura cincta</name>
    <dbReference type="NCBI Taxonomy" id="48709"/>
    <lineage>
        <taxon>Eukaryota</taxon>
        <taxon>Metazoa</taxon>
        <taxon>Ecdysozoa</taxon>
        <taxon>Arthropoda</taxon>
        <taxon>Hexapoda</taxon>
        <taxon>Collembola</taxon>
        <taxon>Entomobryomorpha</taxon>
        <taxon>Entomobryoidea</taxon>
        <taxon>Orchesellidae</taxon>
        <taxon>Orchesellinae</taxon>
        <taxon>Orchesella</taxon>
    </lineage>
</organism>
<evidence type="ECO:0000256" key="2">
    <source>
        <dbReference type="ARBA" id="ARBA00022801"/>
    </source>
</evidence>
<dbReference type="CDD" id="cd06602">
    <property type="entry name" value="GH31_MGAM_SI_GAA"/>
    <property type="match status" value="1"/>
</dbReference>
<sequence>MKFAVFGGGLALVAILCALAPTSAQNLAGYSMVGEPVQISNGLRVALAKAGADGSWEGEAETLTLDAEFQSDYRLRVKIYNTTERFEVPLKIQPTSEGNNNPLFEIQFWSNPLFSFKVIRKSTGTVLFDTTPGDFIFADQYLTLSWTPGSENVYGIGENEQHTFKHDFSQNNTWALWARDQPPEFTKNMYGVHPHITVLEDDGNTHSVVIVNSNAQQFTLSSGPTINYITTGGILDLYFFLGPTPEDVVKQYVEAVGRPQMPPYWGLGFQLCRFGYDSLENMKRTVERNAMYGIPQDVQYGDIDIMHKNLDFTYSRERFEGLPDYIRELKTKGVKFVTIVDPAISTGEEGYRAFDLGNELDVWVKRPDGNPVVGQVWPEDPVYFPDFSKNSTREYWITLLKEFHDLLEYDGLWIDMNEPANFYDSNGDCSDNNLNNPPFIPEIVDKNLRSNTICADSVQEAGNHYDVHSLYGWFQSEPTLAGTRAGTGKRSLVLTRSSFLGSGHWVAHWLGDNWSRWTNLHYSIIGMLQFNQFGIPFAGSDICGFLEATNAEMCQRWQELGAFYPFSRNHNVVGQPDQDPAVWGPAVAESSRKALLIRYTLLPYLYLLFFRAHNVGGTVVRALWGNYPSDPNTRNIDKQFMWGNGLMICPVLEPNKTEVEAYFPNTRFYDYYEGSEVAVKGDWTTLHAPLDKINLFVAGGSVLITQG</sequence>
<dbReference type="CDD" id="cd14752">
    <property type="entry name" value="GH31_N"/>
    <property type="match status" value="1"/>
</dbReference>
<feature type="signal peptide" evidence="6">
    <location>
        <begin position="1"/>
        <end position="24"/>
    </location>
</feature>
<evidence type="ECO:0000256" key="5">
    <source>
        <dbReference type="RuleBase" id="RU361185"/>
    </source>
</evidence>
<evidence type="ECO:0000256" key="3">
    <source>
        <dbReference type="ARBA" id="ARBA00023180"/>
    </source>
</evidence>
<dbReference type="SUPFAM" id="SSF74650">
    <property type="entry name" value="Galactose mutarotase-like"/>
    <property type="match status" value="1"/>
</dbReference>
<feature type="domain" description="Glycoside hydrolase family 31 TIM barrel" evidence="7">
    <location>
        <begin position="259"/>
        <end position="606"/>
    </location>
</feature>
<dbReference type="GO" id="GO:0004558">
    <property type="term" value="F:alpha-1,4-glucosidase activity"/>
    <property type="evidence" value="ECO:0007669"/>
    <property type="project" value="TreeGrafter"/>
</dbReference>
<comment type="caution">
    <text evidence="9">The sequence shown here is derived from an EMBL/GenBank/DDBJ whole genome shotgun (WGS) entry which is preliminary data.</text>
</comment>
<dbReference type="InterPro" id="IPR017853">
    <property type="entry name" value="GH"/>
</dbReference>
<dbReference type="GO" id="GO:0005975">
    <property type="term" value="P:carbohydrate metabolic process"/>
    <property type="evidence" value="ECO:0007669"/>
    <property type="project" value="InterPro"/>
</dbReference>
<dbReference type="InterPro" id="IPR048395">
    <property type="entry name" value="Glyco_hydro_31_C"/>
</dbReference>
<keyword evidence="3" id="KW-0325">Glycoprotein</keyword>
<dbReference type="InterPro" id="IPR030458">
    <property type="entry name" value="Glyco_hydro_31_AS"/>
</dbReference>
<keyword evidence="2 5" id="KW-0378">Hydrolase</keyword>
<keyword evidence="4 5" id="KW-0326">Glycosidase</keyword>
<feature type="domain" description="Glycosyl hydrolase family 31 C-terminal" evidence="8">
    <location>
        <begin position="616"/>
        <end position="703"/>
    </location>
</feature>
<dbReference type="InterPro" id="IPR013780">
    <property type="entry name" value="Glyco_hydro_b"/>
</dbReference>
<dbReference type="SUPFAM" id="SSF51011">
    <property type="entry name" value="Glycosyl hydrolase domain"/>
    <property type="match status" value="1"/>
</dbReference>
<evidence type="ECO:0000259" key="7">
    <source>
        <dbReference type="Pfam" id="PF01055"/>
    </source>
</evidence>
<gene>
    <name evidence="9" type="ORF">Ocin01_10320</name>
</gene>